<organism evidence="2 3">
    <name type="scientific">Falsochrobactrum ovis</name>
    <dbReference type="NCBI Taxonomy" id="1293442"/>
    <lineage>
        <taxon>Bacteria</taxon>
        <taxon>Pseudomonadati</taxon>
        <taxon>Pseudomonadota</taxon>
        <taxon>Alphaproteobacteria</taxon>
        <taxon>Hyphomicrobiales</taxon>
        <taxon>Brucellaceae</taxon>
        <taxon>Falsochrobactrum</taxon>
    </lineage>
</organism>
<dbReference type="Pfam" id="PF13380">
    <property type="entry name" value="CoA_binding_2"/>
    <property type="match status" value="1"/>
</dbReference>
<evidence type="ECO:0000259" key="1">
    <source>
        <dbReference type="SMART" id="SM00881"/>
    </source>
</evidence>
<dbReference type="PANTHER" id="PTHR33303:SF2">
    <property type="entry name" value="COA-BINDING DOMAIN-CONTAINING PROTEIN"/>
    <property type="match status" value="1"/>
</dbReference>
<feature type="domain" description="CoA-binding" evidence="1">
    <location>
        <begin position="13"/>
        <end position="109"/>
    </location>
</feature>
<dbReference type="SMART" id="SM00881">
    <property type="entry name" value="CoA_binding"/>
    <property type="match status" value="1"/>
</dbReference>
<dbReference type="SUPFAM" id="SSF51735">
    <property type="entry name" value="NAD(P)-binding Rossmann-fold domains"/>
    <property type="match status" value="1"/>
</dbReference>
<dbReference type="AlphaFoldDB" id="A0A364JVI4"/>
<dbReference type="Proteomes" id="UP000249453">
    <property type="component" value="Unassembled WGS sequence"/>
</dbReference>
<protein>
    <recommendedName>
        <fullName evidence="1">CoA-binding domain-containing protein</fullName>
    </recommendedName>
</protein>
<dbReference type="EMBL" id="QLMK01000005">
    <property type="protein sequence ID" value="RAK29101.1"/>
    <property type="molecule type" value="Genomic_DNA"/>
</dbReference>
<reference evidence="2 3" key="1">
    <citation type="submission" date="2018-06" db="EMBL/GenBank/DDBJ databases">
        <title>Genomic Encyclopedia of Type Strains, Phase IV (KMG-IV): sequencing the most valuable type-strain genomes for metagenomic binning, comparative biology and taxonomic classification.</title>
        <authorList>
            <person name="Goeker M."/>
        </authorList>
    </citation>
    <scope>NUCLEOTIDE SEQUENCE [LARGE SCALE GENOMIC DNA]</scope>
    <source>
        <strain evidence="2 3">DSM 26720</strain>
    </source>
</reference>
<proteinExistence type="predicted"/>
<evidence type="ECO:0000313" key="2">
    <source>
        <dbReference type="EMBL" id="RAK29101.1"/>
    </source>
</evidence>
<dbReference type="OrthoDB" id="9804695at2"/>
<dbReference type="RefSeq" id="WP_111575261.1">
    <property type="nucleotide sequence ID" value="NZ_JBHEEY010000004.1"/>
</dbReference>
<keyword evidence="3" id="KW-1185">Reference proteome</keyword>
<evidence type="ECO:0000313" key="3">
    <source>
        <dbReference type="Proteomes" id="UP000249453"/>
    </source>
</evidence>
<gene>
    <name evidence="2" type="ORF">C7374_105152</name>
</gene>
<name>A0A364JVI4_9HYPH</name>
<sequence length="141" mass="15686">MPVSDNREIEDILLSVKTIALLGASPKLERPSNSVMRFLLLKDYHVIPVNPGQAGKEIHDQRVVASLADIDTPIDMVDVFRSSEHLPTIVKEMLALKIKPKVLWTQLGVIHQEAAETAERAGIRVVMNRCPAIEFSRLNLG</sequence>
<comment type="caution">
    <text evidence="2">The sequence shown here is derived from an EMBL/GenBank/DDBJ whole genome shotgun (WGS) entry which is preliminary data.</text>
</comment>
<dbReference type="InterPro" id="IPR036291">
    <property type="entry name" value="NAD(P)-bd_dom_sf"/>
</dbReference>
<dbReference type="PANTHER" id="PTHR33303">
    <property type="entry name" value="CYTOPLASMIC PROTEIN-RELATED"/>
    <property type="match status" value="1"/>
</dbReference>
<accession>A0A364JVI4</accession>
<dbReference type="Gene3D" id="3.40.50.720">
    <property type="entry name" value="NAD(P)-binding Rossmann-like Domain"/>
    <property type="match status" value="1"/>
</dbReference>
<dbReference type="InterPro" id="IPR003781">
    <property type="entry name" value="CoA-bd"/>
</dbReference>